<evidence type="ECO:0000313" key="4">
    <source>
        <dbReference type="Proteomes" id="UP000032066"/>
    </source>
</evidence>
<comment type="caution">
    <text evidence="3">The sequence shown here is derived from an EMBL/GenBank/DDBJ whole genome shotgun (WGS) entry which is preliminary data.</text>
</comment>
<protein>
    <submittedName>
        <fullName evidence="3">Uncharacterized protein</fullName>
    </submittedName>
</protein>
<dbReference type="Proteomes" id="UP000032066">
    <property type="component" value="Unassembled WGS sequence"/>
</dbReference>
<reference evidence="3 4" key="1">
    <citation type="submission" date="2015-02" db="EMBL/GenBank/DDBJ databases">
        <title>Draft genome sequence of Kitasatospora griseola MF730-N6, a bafilomycin, terpentecin and satosporin producer.</title>
        <authorList>
            <person name="Arens J.C."/>
            <person name="Haltli B."/>
            <person name="Kerr R.G."/>
        </authorList>
    </citation>
    <scope>NUCLEOTIDE SEQUENCE [LARGE SCALE GENOMIC DNA]</scope>
    <source>
        <strain evidence="3 4">MF730-N6</strain>
    </source>
</reference>
<dbReference type="OrthoDB" id="3477915at2"/>
<dbReference type="EMBL" id="JXZB01000004">
    <property type="protein sequence ID" value="KIQ62853.1"/>
    <property type="molecule type" value="Genomic_DNA"/>
</dbReference>
<evidence type="ECO:0000256" key="1">
    <source>
        <dbReference type="SAM" id="MobiDB-lite"/>
    </source>
</evidence>
<dbReference type="STRING" id="2064.TR51_28515"/>
<feature type="region of interest" description="Disordered" evidence="1">
    <location>
        <begin position="1"/>
        <end position="21"/>
    </location>
</feature>
<dbReference type="RefSeq" id="WP_043915130.1">
    <property type="nucleotide sequence ID" value="NZ_JXZB01000004.1"/>
</dbReference>
<keyword evidence="2" id="KW-1133">Transmembrane helix</keyword>
<organism evidence="3 4">
    <name type="scientific">Kitasatospora griseola</name>
    <name type="common">Streptomyces griseolosporeus</name>
    <dbReference type="NCBI Taxonomy" id="2064"/>
    <lineage>
        <taxon>Bacteria</taxon>
        <taxon>Bacillati</taxon>
        <taxon>Actinomycetota</taxon>
        <taxon>Actinomycetes</taxon>
        <taxon>Kitasatosporales</taxon>
        <taxon>Streptomycetaceae</taxon>
        <taxon>Kitasatospora</taxon>
    </lineage>
</organism>
<keyword evidence="2" id="KW-0812">Transmembrane</keyword>
<sequence>MNTVDNPYQAHGGRHRGEHRDPVARALTVLWGLGHIITLAVLGIAADHQLSADHPVAAPPARAFPDRDPLA</sequence>
<gene>
    <name evidence="3" type="ORF">TR51_28515</name>
</gene>
<keyword evidence="4" id="KW-1185">Reference proteome</keyword>
<keyword evidence="2" id="KW-0472">Membrane</keyword>
<proteinExistence type="predicted"/>
<feature type="transmembrane region" description="Helical" evidence="2">
    <location>
        <begin position="23"/>
        <end position="46"/>
    </location>
</feature>
<accession>A0A0D0PW90</accession>
<name>A0A0D0PW90_KITGR</name>
<evidence type="ECO:0000313" key="3">
    <source>
        <dbReference type="EMBL" id="KIQ62853.1"/>
    </source>
</evidence>
<dbReference type="AlphaFoldDB" id="A0A0D0PW90"/>
<evidence type="ECO:0000256" key="2">
    <source>
        <dbReference type="SAM" id="Phobius"/>
    </source>
</evidence>